<dbReference type="PIRSF" id="PIRSF000513">
    <property type="entry name" value="Thz_kinase"/>
    <property type="match status" value="1"/>
</dbReference>
<reference evidence="12" key="1">
    <citation type="submission" date="2019-11" db="EMBL/GenBank/DDBJ databases">
        <authorList>
            <person name="Feng L."/>
        </authorList>
    </citation>
    <scope>NUCLEOTIDE SEQUENCE</scope>
    <source>
        <strain evidence="12">CTertiumLFYP3</strain>
    </source>
</reference>
<evidence type="ECO:0000256" key="9">
    <source>
        <dbReference type="ARBA" id="ARBA00022842"/>
    </source>
</evidence>
<keyword evidence="10 11" id="KW-0784">Thiamine biosynthesis</keyword>
<keyword evidence="6 11" id="KW-0547">Nucleotide-binding</keyword>
<dbReference type="InterPro" id="IPR029056">
    <property type="entry name" value="Ribokinase-like"/>
</dbReference>
<comment type="function">
    <text evidence="11">Catalyzes the phosphorylation of the hydroxyl group of 4-methyl-5-beta-hydroxyethylthiazole (THZ).</text>
</comment>
<organism evidence="12">
    <name type="scientific">Clostridium tertium</name>
    <dbReference type="NCBI Taxonomy" id="1559"/>
    <lineage>
        <taxon>Bacteria</taxon>
        <taxon>Bacillati</taxon>
        <taxon>Bacillota</taxon>
        <taxon>Clostridia</taxon>
        <taxon>Eubacteriales</taxon>
        <taxon>Clostridiaceae</taxon>
        <taxon>Clostridium</taxon>
    </lineage>
</organism>
<feature type="binding site" evidence="11">
    <location>
        <position position="179"/>
    </location>
    <ligand>
        <name>ATP</name>
        <dbReference type="ChEBI" id="CHEBI:30616"/>
    </ligand>
</feature>
<dbReference type="GO" id="GO:0005524">
    <property type="term" value="F:ATP binding"/>
    <property type="evidence" value="ECO:0007669"/>
    <property type="project" value="UniProtKB-UniRule"/>
</dbReference>
<evidence type="ECO:0000256" key="10">
    <source>
        <dbReference type="ARBA" id="ARBA00022977"/>
    </source>
</evidence>
<accession>A0A6N3ESK4</accession>
<comment type="catalytic activity">
    <reaction evidence="1 11">
        <text>5-(2-hydroxyethyl)-4-methylthiazole + ATP = 4-methyl-5-(2-phosphooxyethyl)-thiazole + ADP + H(+)</text>
        <dbReference type="Rhea" id="RHEA:24212"/>
        <dbReference type="ChEBI" id="CHEBI:15378"/>
        <dbReference type="ChEBI" id="CHEBI:17957"/>
        <dbReference type="ChEBI" id="CHEBI:30616"/>
        <dbReference type="ChEBI" id="CHEBI:58296"/>
        <dbReference type="ChEBI" id="CHEBI:456216"/>
        <dbReference type="EC" id="2.7.1.50"/>
    </reaction>
</comment>
<evidence type="ECO:0000256" key="11">
    <source>
        <dbReference type="HAMAP-Rule" id="MF_00228"/>
    </source>
</evidence>
<keyword evidence="8 11" id="KW-0067">ATP-binding</keyword>
<keyword evidence="9 11" id="KW-0460">Magnesium</keyword>
<comment type="similarity">
    <text evidence="11">Belongs to the Thz kinase family.</text>
</comment>
<protein>
    <recommendedName>
        <fullName evidence="11">Hydroxyethylthiazole kinase</fullName>
        <ecNumber evidence="11">2.7.1.50</ecNumber>
    </recommendedName>
    <alternativeName>
        <fullName evidence="11">4-methyl-5-beta-hydroxyethylthiazole kinase</fullName>
        <shortName evidence="11">TH kinase</shortName>
        <shortName evidence="11">Thz kinase</shortName>
    </alternativeName>
</protein>
<evidence type="ECO:0000256" key="7">
    <source>
        <dbReference type="ARBA" id="ARBA00022777"/>
    </source>
</evidence>
<comment type="cofactor">
    <cofactor evidence="2 11">
        <name>Mg(2+)</name>
        <dbReference type="ChEBI" id="CHEBI:18420"/>
    </cofactor>
</comment>
<dbReference type="SUPFAM" id="SSF53613">
    <property type="entry name" value="Ribokinase-like"/>
    <property type="match status" value="1"/>
</dbReference>
<dbReference type="GO" id="GO:0009229">
    <property type="term" value="P:thiamine diphosphate biosynthetic process"/>
    <property type="evidence" value="ECO:0007669"/>
    <property type="project" value="UniProtKB-UniRule"/>
</dbReference>
<dbReference type="GO" id="GO:0009228">
    <property type="term" value="P:thiamine biosynthetic process"/>
    <property type="evidence" value="ECO:0007669"/>
    <property type="project" value="UniProtKB-KW"/>
</dbReference>
<dbReference type="AlphaFoldDB" id="A0A6N3ESK4"/>
<name>A0A6N3ESK4_9CLOT</name>
<comment type="pathway">
    <text evidence="3 11">Cofactor biosynthesis; thiamine diphosphate biosynthesis; 4-methyl-5-(2-phosphoethyl)-thiazole from 5-(2-hydroxyethyl)-4-methylthiazole: step 1/1.</text>
</comment>
<evidence type="ECO:0000256" key="1">
    <source>
        <dbReference type="ARBA" id="ARBA00001771"/>
    </source>
</evidence>
<dbReference type="PRINTS" id="PR01099">
    <property type="entry name" value="HYETHTZKNASE"/>
</dbReference>
<keyword evidence="7 11" id="KW-0418">Kinase</keyword>
<feature type="binding site" evidence="11">
    <location>
        <position position="126"/>
    </location>
    <ligand>
        <name>ATP</name>
        <dbReference type="ChEBI" id="CHEBI:30616"/>
    </ligand>
</feature>
<evidence type="ECO:0000256" key="8">
    <source>
        <dbReference type="ARBA" id="ARBA00022840"/>
    </source>
</evidence>
<evidence type="ECO:0000256" key="3">
    <source>
        <dbReference type="ARBA" id="ARBA00004868"/>
    </source>
</evidence>
<dbReference type="CDD" id="cd01170">
    <property type="entry name" value="THZ_kinase"/>
    <property type="match status" value="1"/>
</dbReference>
<evidence type="ECO:0000256" key="5">
    <source>
        <dbReference type="ARBA" id="ARBA00022723"/>
    </source>
</evidence>
<dbReference type="Gene3D" id="3.40.1190.20">
    <property type="match status" value="1"/>
</dbReference>
<dbReference type="Pfam" id="PF02110">
    <property type="entry name" value="HK"/>
    <property type="match status" value="1"/>
</dbReference>
<dbReference type="UniPathway" id="UPA00060">
    <property type="reaction ID" value="UER00139"/>
</dbReference>
<keyword evidence="5 11" id="KW-0479">Metal-binding</keyword>
<dbReference type="EC" id="2.7.1.50" evidence="11"/>
<dbReference type="HAMAP" id="MF_00228">
    <property type="entry name" value="Thz_kinase"/>
    <property type="match status" value="1"/>
</dbReference>
<evidence type="ECO:0000313" key="12">
    <source>
        <dbReference type="EMBL" id="VYU44606.1"/>
    </source>
</evidence>
<sequence>MKEEDFSIKKLLDIKNKLIIEKPLIHCITNHITINDCANVVLAIGGKPIMAENKREVSDITTSAKALAVNLGNISDNRMISMMISGEVAYKNNIPSIIDIVGVNCSNLRLKFALEFINKCKPNVIKGNMSEIKAVLGLVTNSKGVDVNDEDNTTEKTINNNINIVKNLSNKTNSIVVATGEIDLISNGNETYVIENGCIELSMITGTGCMLNALIATCISSGFVLEGAILGTLIMGISGELSNKAKGTASFKVDLLDNISTINDKDIIEKSKIRVVE</sequence>
<feature type="binding site" evidence="11">
    <location>
        <position position="206"/>
    </location>
    <ligand>
        <name>substrate</name>
    </ligand>
</feature>
<keyword evidence="4 11" id="KW-0808">Transferase</keyword>
<dbReference type="GO" id="GO:0000287">
    <property type="term" value="F:magnesium ion binding"/>
    <property type="evidence" value="ECO:0007669"/>
    <property type="project" value="UniProtKB-UniRule"/>
</dbReference>
<proteinExistence type="inferred from homology"/>
<dbReference type="NCBIfam" id="NF006830">
    <property type="entry name" value="PRK09355.1"/>
    <property type="match status" value="1"/>
</dbReference>
<dbReference type="GO" id="GO:0004417">
    <property type="term" value="F:hydroxyethylthiazole kinase activity"/>
    <property type="evidence" value="ECO:0007669"/>
    <property type="project" value="UniProtKB-UniRule"/>
</dbReference>
<evidence type="ECO:0000256" key="6">
    <source>
        <dbReference type="ARBA" id="ARBA00022741"/>
    </source>
</evidence>
<dbReference type="EMBL" id="CACRTO010000022">
    <property type="protein sequence ID" value="VYU44606.1"/>
    <property type="molecule type" value="Genomic_DNA"/>
</dbReference>
<evidence type="ECO:0000256" key="2">
    <source>
        <dbReference type="ARBA" id="ARBA00001946"/>
    </source>
</evidence>
<dbReference type="InterPro" id="IPR000417">
    <property type="entry name" value="Hyethyz_kinase"/>
</dbReference>
<gene>
    <name evidence="12" type="primary">thiM_2</name>
    <name evidence="11" type="synonym">thiM</name>
    <name evidence="12" type="ORF">CTLFYP3_02463</name>
</gene>
<evidence type="ECO:0000256" key="4">
    <source>
        <dbReference type="ARBA" id="ARBA00022679"/>
    </source>
</evidence>
<feature type="binding site" evidence="11">
    <location>
        <position position="50"/>
    </location>
    <ligand>
        <name>substrate</name>
    </ligand>
</feature>